<keyword evidence="4 6" id="KW-0472">Membrane</keyword>
<evidence type="ECO:0000256" key="3">
    <source>
        <dbReference type="ARBA" id="ARBA00022989"/>
    </source>
</evidence>
<comment type="caution">
    <text evidence="7">The sequence shown here is derived from an EMBL/GenBank/DDBJ whole genome shotgun (WGS) entry which is preliminary data.</text>
</comment>
<evidence type="ECO:0000256" key="2">
    <source>
        <dbReference type="ARBA" id="ARBA00022692"/>
    </source>
</evidence>
<evidence type="ECO:0000256" key="1">
    <source>
        <dbReference type="ARBA" id="ARBA00004141"/>
    </source>
</evidence>
<proteinExistence type="predicted"/>
<sequence>MVDFLFYAQVTYHFFYWKKGTPFADDQGIYIYNRLTWWVQVDNDMQLTRNRTFLTVAPVVFICVSLLLVITLAIDSLVDTLYFLTRRIDDPNMDLMDKINTALRACKVMKGLHTQKLKKPTWVYPKLTVEMSSRRGVDDRLAAEEGQQFAGKTAMRCGRRGDGDESSRRRR</sequence>
<comment type="subcellular location">
    <subcellularLocation>
        <location evidence="1">Membrane</location>
        <topology evidence="1">Multi-pass membrane protein</topology>
    </subcellularLocation>
</comment>
<keyword evidence="2 6" id="KW-0812">Transmembrane</keyword>
<dbReference type="PANTHER" id="PTHR12665">
    <property type="entry name" value="ORMDL PROTEINS"/>
    <property type="match status" value="1"/>
</dbReference>
<organism evidence="7 8">
    <name type="scientific">Striga asiatica</name>
    <name type="common">Asiatic witchweed</name>
    <name type="synonym">Buchnera asiatica</name>
    <dbReference type="NCBI Taxonomy" id="4170"/>
    <lineage>
        <taxon>Eukaryota</taxon>
        <taxon>Viridiplantae</taxon>
        <taxon>Streptophyta</taxon>
        <taxon>Embryophyta</taxon>
        <taxon>Tracheophyta</taxon>
        <taxon>Spermatophyta</taxon>
        <taxon>Magnoliopsida</taxon>
        <taxon>eudicotyledons</taxon>
        <taxon>Gunneridae</taxon>
        <taxon>Pentapetalae</taxon>
        <taxon>asterids</taxon>
        <taxon>lamiids</taxon>
        <taxon>Lamiales</taxon>
        <taxon>Orobanchaceae</taxon>
        <taxon>Buchnereae</taxon>
        <taxon>Striga</taxon>
    </lineage>
</organism>
<dbReference type="Pfam" id="PF04061">
    <property type="entry name" value="ORMDL"/>
    <property type="match status" value="1"/>
</dbReference>
<dbReference type="AlphaFoldDB" id="A0A5A7PWV6"/>
<evidence type="ECO:0000256" key="4">
    <source>
        <dbReference type="ARBA" id="ARBA00023136"/>
    </source>
</evidence>
<dbReference type="OrthoDB" id="1932233at2759"/>
<gene>
    <name evidence="7" type="ORF">STAS_13559</name>
</gene>
<dbReference type="Proteomes" id="UP000325081">
    <property type="component" value="Unassembled WGS sequence"/>
</dbReference>
<evidence type="ECO:0000256" key="6">
    <source>
        <dbReference type="SAM" id="Phobius"/>
    </source>
</evidence>
<dbReference type="GO" id="GO:0005789">
    <property type="term" value="C:endoplasmic reticulum membrane"/>
    <property type="evidence" value="ECO:0007669"/>
    <property type="project" value="InterPro"/>
</dbReference>
<feature type="compositionally biased region" description="Basic and acidic residues" evidence="5">
    <location>
        <begin position="159"/>
        <end position="171"/>
    </location>
</feature>
<evidence type="ECO:0000313" key="7">
    <source>
        <dbReference type="EMBL" id="GER37166.1"/>
    </source>
</evidence>
<protein>
    <submittedName>
        <fullName evidence="7">ORM1-like protein 2</fullName>
    </submittedName>
</protein>
<accession>A0A5A7PWV6</accession>
<keyword evidence="3 6" id="KW-1133">Transmembrane helix</keyword>
<feature type="transmembrane region" description="Helical" evidence="6">
    <location>
        <begin position="53"/>
        <end position="78"/>
    </location>
</feature>
<name>A0A5A7PWV6_STRAF</name>
<evidence type="ECO:0000313" key="8">
    <source>
        <dbReference type="Proteomes" id="UP000325081"/>
    </source>
</evidence>
<keyword evidence="8" id="KW-1185">Reference proteome</keyword>
<reference evidence="8" key="1">
    <citation type="journal article" date="2019" name="Curr. Biol.">
        <title>Genome Sequence of Striga asiatica Provides Insight into the Evolution of Plant Parasitism.</title>
        <authorList>
            <person name="Yoshida S."/>
            <person name="Kim S."/>
            <person name="Wafula E.K."/>
            <person name="Tanskanen J."/>
            <person name="Kim Y.M."/>
            <person name="Honaas L."/>
            <person name="Yang Z."/>
            <person name="Spallek T."/>
            <person name="Conn C.E."/>
            <person name="Ichihashi Y."/>
            <person name="Cheong K."/>
            <person name="Cui S."/>
            <person name="Der J.P."/>
            <person name="Gundlach H."/>
            <person name="Jiao Y."/>
            <person name="Hori C."/>
            <person name="Ishida J.K."/>
            <person name="Kasahara H."/>
            <person name="Kiba T."/>
            <person name="Kim M.S."/>
            <person name="Koo N."/>
            <person name="Laohavisit A."/>
            <person name="Lee Y.H."/>
            <person name="Lumba S."/>
            <person name="McCourt P."/>
            <person name="Mortimer J.C."/>
            <person name="Mutuku J.M."/>
            <person name="Nomura T."/>
            <person name="Sasaki-Sekimoto Y."/>
            <person name="Seto Y."/>
            <person name="Wang Y."/>
            <person name="Wakatake T."/>
            <person name="Sakakibara H."/>
            <person name="Demura T."/>
            <person name="Yamaguchi S."/>
            <person name="Yoneyama K."/>
            <person name="Manabe R.I."/>
            <person name="Nelson D.C."/>
            <person name="Schulman A.H."/>
            <person name="Timko M.P."/>
            <person name="dePamphilis C.W."/>
            <person name="Choi D."/>
            <person name="Shirasu K."/>
        </authorList>
    </citation>
    <scope>NUCLEOTIDE SEQUENCE [LARGE SCALE GENOMIC DNA]</scope>
    <source>
        <strain evidence="8">cv. UVA1</strain>
    </source>
</reference>
<feature type="region of interest" description="Disordered" evidence="5">
    <location>
        <begin position="152"/>
        <end position="171"/>
    </location>
</feature>
<evidence type="ECO:0000256" key="5">
    <source>
        <dbReference type="SAM" id="MobiDB-lite"/>
    </source>
</evidence>
<dbReference type="InterPro" id="IPR007203">
    <property type="entry name" value="ORMDL"/>
</dbReference>
<dbReference type="EMBL" id="BKCP01005294">
    <property type="protein sequence ID" value="GER37166.1"/>
    <property type="molecule type" value="Genomic_DNA"/>
</dbReference>